<dbReference type="EMBL" id="CP009814">
    <property type="protein sequence ID" value="ATZ54588.1"/>
    <property type="molecule type" value="Genomic_DNA"/>
</dbReference>
<reference evidence="1 2" key="3">
    <citation type="journal article" date="2017" name="Mol. Plant Pathol.">
        <title>A gapless genome sequence of the fungus Botrytis cinerea.</title>
        <authorList>
            <person name="Van Kan J.A."/>
            <person name="Stassen J.H."/>
            <person name="Mosbach A."/>
            <person name="Van Der Lee T.A."/>
            <person name="Faino L."/>
            <person name="Farmer A.D."/>
            <person name="Papasotiriou D.G."/>
            <person name="Zhou S."/>
            <person name="Seidl M.F."/>
            <person name="Cottam E."/>
            <person name="Edel D."/>
            <person name="Hahn M."/>
            <person name="Schwartz D.C."/>
            <person name="Dietrich R.A."/>
            <person name="Widdison S."/>
            <person name="Scalliet G."/>
        </authorList>
    </citation>
    <scope>NUCLEOTIDE SEQUENCE [LARGE SCALE GENOMIC DNA]</scope>
    <source>
        <strain evidence="1 2">B05.10</strain>
    </source>
</reference>
<proteinExistence type="predicted"/>
<evidence type="ECO:0000313" key="2">
    <source>
        <dbReference type="Proteomes" id="UP000001798"/>
    </source>
</evidence>
<dbReference type="RefSeq" id="XP_024551506.1">
    <property type="nucleotide sequence ID" value="XM_024695712.1"/>
</dbReference>
<dbReference type="GeneID" id="36394609"/>
<protein>
    <submittedName>
        <fullName evidence="1">Uncharacterized protein</fullName>
    </submittedName>
</protein>
<name>A0A384JVL9_BOTFB</name>
<dbReference type="KEGG" id="bfu:BCIN_10g05790"/>
<sequence length="92" mass="10693">MNFQSYLHVLPYQISLLFSPRFVPLFNSSQVNHCIYHANTDDSYPFMHSRKQMPQKNSNQIKPSQLILSPYVIHQFHPSAPIRHSLIASIAQ</sequence>
<keyword evidence="2" id="KW-1185">Reference proteome</keyword>
<accession>A0A384JVL9</accession>
<reference evidence="1 2" key="2">
    <citation type="journal article" date="2012" name="Eukaryot. Cell">
        <title>Genome update of Botrytis cinerea strains B05.10 and T4.</title>
        <authorList>
            <person name="Staats M."/>
            <person name="van Kan J.A."/>
        </authorList>
    </citation>
    <scope>NUCLEOTIDE SEQUENCE [LARGE SCALE GENOMIC DNA]</scope>
    <source>
        <strain evidence="1 2">B05.10</strain>
    </source>
</reference>
<gene>
    <name evidence="1" type="ORF">BCIN_10g05790</name>
</gene>
<dbReference type="AlphaFoldDB" id="A0A384JVL9"/>
<reference evidence="1 2" key="1">
    <citation type="journal article" date="2011" name="PLoS Genet.">
        <title>Genomic analysis of the necrotrophic fungal pathogens Sclerotinia sclerotiorum and Botrytis cinerea.</title>
        <authorList>
            <person name="Amselem J."/>
            <person name="Cuomo C.A."/>
            <person name="van Kan J.A."/>
            <person name="Viaud M."/>
            <person name="Benito E.P."/>
            <person name="Couloux A."/>
            <person name="Coutinho P.M."/>
            <person name="de Vries R.P."/>
            <person name="Dyer P.S."/>
            <person name="Fillinger S."/>
            <person name="Fournier E."/>
            <person name="Gout L."/>
            <person name="Hahn M."/>
            <person name="Kohn L."/>
            <person name="Lapalu N."/>
            <person name="Plummer K.M."/>
            <person name="Pradier J.M."/>
            <person name="Quevillon E."/>
            <person name="Sharon A."/>
            <person name="Simon A."/>
            <person name="ten Have A."/>
            <person name="Tudzynski B."/>
            <person name="Tudzynski P."/>
            <person name="Wincker P."/>
            <person name="Andrew M."/>
            <person name="Anthouard V."/>
            <person name="Beever R.E."/>
            <person name="Beffa R."/>
            <person name="Benoit I."/>
            <person name="Bouzid O."/>
            <person name="Brault B."/>
            <person name="Chen Z."/>
            <person name="Choquer M."/>
            <person name="Collemare J."/>
            <person name="Cotton P."/>
            <person name="Danchin E.G."/>
            <person name="Da Silva C."/>
            <person name="Gautier A."/>
            <person name="Giraud C."/>
            <person name="Giraud T."/>
            <person name="Gonzalez C."/>
            <person name="Grossetete S."/>
            <person name="Guldener U."/>
            <person name="Henrissat B."/>
            <person name="Howlett B.J."/>
            <person name="Kodira C."/>
            <person name="Kretschmer M."/>
            <person name="Lappartient A."/>
            <person name="Leroch M."/>
            <person name="Levis C."/>
            <person name="Mauceli E."/>
            <person name="Neuveglise C."/>
            <person name="Oeser B."/>
            <person name="Pearson M."/>
            <person name="Poulain J."/>
            <person name="Poussereau N."/>
            <person name="Quesneville H."/>
            <person name="Rascle C."/>
            <person name="Schumacher J."/>
            <person name="Segurens B."/>
            <person name="Sexton A."/>
            <person name="Silva E."/>
            <person name="Sirven C."/>
            <person name="Soanes D.M."/>
            <person name="Talbot N.J."/>
            <person name="Templeton M."/>
            <person name="Yandava C."/>
            <person name="Yarden O."/>
            <person name="Zeng Q."/>
            <person name="Rollins J.A."/>
            <person name="Lebrun M.H."/>
            <person name="Dickman M."/>
        </authorList>
    </citation>
    <scope>NUCLEOTIDE SEQUENCE [LARGE SCALE GENOMIC DNA]</scope>
    <source>
        <strain evidence="1 2">B05.10</strain>
    </source>
</reference>
<evidence type="ECO:0000313" key="1">
    <source>
        <dbReference type="EMBL" id="ATZ54588.1"/>
    </source>
</evidence>
<organism evidence="1 2">
    <name type="scientific">Botryotinia fuckeliana (strain B05.10)</name>
    <name type="common">Noble rot fungus</name>
    <name type="synonym">Botrytis cinerea</name>
    <dbReference type="NCBI Taxonomy" id="332648"/>
    <lineage>
        <taxon>Eukaryota</taxon>
        <taxon>Fungi</taxon>
        <taxon>Dikarya</taxon>
        <taxon>Ascomycota</taxon>
        <taxon>Pezizomycotina</taxon>
        <taxon>Leotiomycetes</taxon>
        <taxon>Helotiales</taxon>
        <taxon>Sclerotiniaceae</taxon>
        <taxon>Botrytis</taxon>
    </lineage>
</organism>
<dbReference type="Proteomes" id="UP000001798">
    <property type="component" value="Chromosome 10"/>
</dbReference>
<dbReference type="VEuPathDB" id="FungiDB:Bcin10g05790"/>